<evidence type="ECO:0000313" key="10">
    <source>
        <dbReference type="Proteomes" id="UP000719766"/>
    </source>
</evidence>
<gene>
    <name evidence="9" type="ORF">HD556DRAFT_1011480</name>
</gene>
<feature type="transmembrane region" description="Helical" evidence="8">
    <location>
        <begin position="255"/>
        <end position="274"/>
    </location>
</feature>
<dbReference type="InterPro" id="IPR004254">
    <property type="entry name" value="AdipoR/HlyIII-related"/>
</dbReference>
<evidence type="ECO:0000256" key="6">
    <source>
        <dbReference type="PIRSR" id="PIRSR604254-1"/>
    </source>
</evidence>
<evidence type="ECO:0000256" key="8">
    <source>
        <dbReference type="SAM" id="Phobius"/>
    </source>
</evidence>
<keyword evidence="5 8" id="KW-0472">Membrane</keyword>
<accession>A0A9P7AEV9</accession>
<feature type="transmembrane region" description="Helical" evidence="8">
    <location>
        <begin position="162"/>
        <end position="183"/>
    </location>
</feature>
<feature type="binding site" evidence="6">
    <location>
        <position position="293"/>
    </location>
    <ligand>
        <name>Zn(2+)</name>
        <dbReference type="ChEBI" id="CHEBI:29105"/>
    </ligand>
</feature>
<comment type="similarity">
    <text evidence="2">Belongs to the ADIPOR family.</text>
</comment>
<dbReference type="GeneID" id="64589631"/>
<comment type="subcellular location">
    <subcellularLocation>
        <location evidence="1">Membrane</location>
        <topology evidence="1">Multi-pass membrane protein</topology>
    </subcellularLocation>
</comment>
<dbReference type="GO" id="GO:0016020">
    <property type="term" value="C:membrane"/>
    <property type="evidence" value="ECO:0007669"/>
    <property type="project" value="UniProtKB-SubCell"/>
</dbReference>
<dbReference type="AlphaFoldDB" id="A0A9P7AEV9"/>
<keyword evidence="6" id="KW-0862">Zinc</keyword>
<dbReference type="GO" id="GO:0038023">
    <property type="term" value="F:signaling receptor activity"/>
    <property type="evidence" value="ECO:0007669"/>
    <property type="project" value="TreeGrafter"/>
</dbReference>
<dbReference type="PANTHER" id="PTHR20855">
    <property type="entry name" value="ADIPOR/PROGESTIN RECEPTOR-RELATED"/>
    <property type="match status" value="1"/>
</dbReference>
<dbReference type="GO" id="GO:0006882">
    <property type="term" value="P:intracellular zinc ion homeostasis"/>
    <property type="evidence" value="ECO:0007669"/>
    <property type="project" value="TreeGrafter"/>
</dbReference>
<organism evidence="9 10">
    <name type="scientific">Suillus plorans</name>
    <dbReference type="NCBI Taxonomy" id="116603"/>
    <lineage>
        <taxon>Eukaryota</taxon>
        <taxon>Fungi</taxon>
        <taxon>Dikarya</taxon>
        <taxon>Basidiomycota</taxon>
        <taxon>Agaricomycotina</taxon>
        <taxon>Agaricomycetes</taxon>
        <taxon>Agaricomycetidae</taxon>
        <taxon>Boletales</taxon>
        <taxon>Suillineae</taxon>
        <taxon>Suillaceae</taxon>
        <taxon>Suillus</taxon>
    </lineage>
</organism>
<protein>
    <submittedName>
        <fullName evidence="9">Hemolysin-III related-domain-containing protein</fullName>
    </submittedName>
</protein>
<feature type="transmembrane region" description="Helical" evidence="8">
    <location>
        <begin position="189"/>
        <end position="210"/>
    </location>
</feature>
<feature type="transmembrane region" description="Helical" evidence="8">
    <location>
        <begin position="128"/>
        <end position="150"/>
    </location>
</feature>
<keyword evidence="10" id="KW-1185">Reference proteome</keyword>
<feature type="transmembrane region" description="Helical" evidence="8">
    <location>
        <begin position="222"/>
        <end position="243"/>
    </location>
</feature>
<dbReference type="Pfam" id="PF03006">
    <property type="entry name" value="HlyIII"/>
    <property type="match status" value="1"/>
</dbReference>
<dbReference type="OrthoDB" id="529367at2759"/>
<feature type="transmembrane region" description="Helical" evidence="8">
    <location>
        <begin position="295"/>
        <end position="315"/>
    </location>
</feature>
<proteinExistence type="inferred from homology"/>
<evidence type="ECO:0000256" key="5">
    <source>
        <dbReference type="ARBA" id="ARBA00023136"/>
    </source>
</evidence>
<dbReference type="RefSeq" id="XP_041154259.1">
    <property type="nucleotide sequence ID" value="XM_041295867.1"/>
</dbReference>
<feature type="binding site" evidence="6">
    <location>
        <position position="297"/>
    </location>
    <ligand>
        <name>Zn(2+)</name>
        <dbReference type="ChEBI" id="CHEBI:29105"/>
    </ligand>
</feature>
<feature type="binding site" evidence="6">
    <location>
        <position position="147"/>
    </location>
    <ligand>
        <name>Zn(2+)</name>
        <dbReference type="ChEBI" id="CHEBI:29105"/>
    </ligand>
</feature>
<evidence type="ECO:0000256" key="1">
    <source>
        <dbReference type="ARBA" id="ARBA00004141"/>
    </source>
</evidence>
<evidence type="ECO:0000256" key="3">
    <source>
        <dbReference type="ARBA" id="ARBA00022692"/>
    </source>
</evidence>
<evidence type="ECO:0000256" key="4">
    <source>
        <dbReference type="ARBA" id="ARBA00022989"/>
    </source>
</evidence>
<evidence type="ECO:0000313" key="9">
    <source>
        <dbReference type="EMBL" id="KAG1786858.1"/>
    </source>
</evidence>
<dbReference type="PANTHER" id="PTHR20855:SF52">
    <property type="entry name" value="ADIPONECTIN RECEPTOR PROTEIN"/>
    <property type="match status" value="1"/>
</dbReference>
<name>A0A9P7AEV9_9AGAM</name>
<evidence type="ECO:0000256" key="2">
    <source>
        <dbReference type="ARBA" id="ARBA00007018"/>
    </source>
</evidence>
<dbReference type="Proteomes" id="UP000719766">
    <property type="component" value="Unassembled WGS sequence"/>
</dbReference>
<sequence length="327" mass="36233">MSELKARKRNLSNQNGPGYHILQTGPDKQRMTLSWHEIPEWQRDNEYILMGYRRVQNCWSGCIASIYSYPHNETGKFLVVSSRHDPLHFPVNILSHLAGAVVFLWILMTFRGQYILAYSTATWLDTSVFAIFLLSAVFCLTASAMFHTATCHSAQVSTQCHALDYSGIVILTVGSFVPCLYYGFYCEPVLQACYLCSIALVGAGAAYIVLNPEYAKPTHRGARTGVFIGLGLSAVVPVAHLLVSHGASKLFSEMGFGWLLASGGLYITGALIYANRIPECLAPGKFDLLFASHQIFHFCVVLAALAHWMCVLTAFDHWHSGLNGWKL</sequence>
<reference evidence="9" key="1">
    <citation type="journal article" date="2020" name="New Phytol.">
        <title>Comparative genomics reveals dynamic genome evolution in host specialist ectomycorrhizal fungi.</title>
        <authorList>
            <person name="Lofgren L.A."/>
            <person name="Nguyen N.H."/>
            <person name="Vilgalys R."/>
            <person name="Ruytinx J."/>
            <person name="Liao H.L."/>
            <person name="Branco S."/>
            <person name="Kuo A."/>
            <person name="LaButti K."/>
            <person name="Lipzen A."/>
            <person name="Andreopoulos W."/>
            <person name="Pangilinan J."/>
            <person name="Riley R."/>
            <person name="Hundley H."/>
            <person name="Na H."/>
            <person name="Barry K."/>
            <person name="Grigoriev I.V."/>
            <person name="Stajich J.E."/>
            <person name="Kennedy P.G."/>
        </authorList>
    </citation>
    <scope>NUCLEOTIDE SEQUENCE</scope>
    <source>
        <strain evidence="9">S12</strain>
    </source>
</reference>
<feature type="transmembrane region" description="Helical" evidence="8">
    <location>
        <begin position="89"/>
        <end position="108"/>
    </location>
</feature>
<keyword evidence="4 8" id="KW-1133">Transmembrane helix</keyword>
<feature type="compositionally biased region" description="Basic residues" evidence="7">
    <location>
        <begin position="1"/>
        <end position="10"/>
    </location>
</feature>
<dbReference type="EMBL" id="JABBWE010000087">
    <property type="protein sequence ID" value="KAG1786858.1"/>
    <property type="molecule type" value="Genomic_DNA"/>
</dbReference>
<comment type="caution">
    <text evidence="9">The sequence shown here is derived from an EMBL/GenBank/DDBJ whole genome shotgun (WGS) entry which is preliminary data.</text>
</comment>
<keyword evidence="6" id="KW-0479">Metal-binding</keyword>
<dbReference type="GO" id="GO:0046872">
    <property type="term" value="F:metal ion binding"/>
    <property type="evidence" value="ECO:0007669"/>
    <property type="project" value="UniProtKB-KW"/>
</dbReference>
<evidence type="ECO:0000256" key="7">
    <source>
        <dbReference type="SAM" id="MobiDB-lite"/>
    </source>
</evidence>
<keyword evidence="3 8" id="KW-0812">Transmembrane</keyword>
<feature type="region of interest" description="Disordered" evidence="7">
    <location>
        <begin position="1"/>
        <end position="25"/>
    </location>
</feature>